<dbReference type="SUPFAM" id="SSF51695">
    <property type="entry name" value="PLC-like phosphodiesterases"/>
    <property type="match status" value="1"/>
</dbReference>
<organism evidence="2 3">
    <name type="scientific">Desmospora activa DSM 45169</name>
    <dbReference type="NCBI Taxonomy" id="1121389"/>
    <lineage>
        <taxon>Bacteria</taxon>
        <taxon>Bacillati</taxon>
        <taxon>Bacillota</taxon>
        <taxon>Bacilli</taxon>
        <taxon>Bacillales</taxon>
        <taxon>Thermoactinomycetaceae</taxon>
        <taxon>Desmospora</taxon>
    </lineage>
</organism>
<evidence type="ECO:0000259" key="1">
    <source>
        <dbReference type="PROSITE" id="PS51704"/>
    </source>
</evidence>
<protein>
    <submittedName>
        <fullName evidence="2">Glycerophosphoryl diester phosphodiesterase</fullName>
    </submittedName>
</protein>
<keyword evidence="3" id="KW-1185">Reference proteome</keyword>
<dbReference type="InterPro" id="IPR017946">
    <property type="entry name" value="PLC-like_Pdiesterase_TIM-brl"/>
</dbReference>
<feature type="domain" description="GP-PDE" evidence="1">
    <location>
        <begin position="4"/>
        <end position="240"/>
    </location>
</feature>
<dbReference type="Gene3D" id="3.20.20.190">
    <property type="entry name" value="Phosphatidylinositol (PI) phosphodiesterase"/>
    <property type="match status" value="1"/>
</dbReference>
<dbReference type="PANTHER" id="PTHR46211:SF1">
    <property type="entry name" value="GLYCEROPHOSPHODIESTER PHOSPHODIESTERASE, CYTOPLASMIC"/>
    <property type="match status" value="1"/>
</dbReference>
<dbReference type="InterPro" id="IPR030395">
    <property type="entry name" value="GP_PDE_dom"/>
</dbReference>
<evidence type="ECO:0000313" key="2">
    <source>
        <dbReference type="EMBL" id="PTM59277.1"/>
    </source>
</evidence>
<dbReference type="OrthoDB" id="384721at2"/>
<dbReference type="RefSeq" id="WP_107726140.1">
    <property type="nucleotide sequence ID" value="NZ_PZZP01000001.1"/>
</dbReference>
<dbReference type="GO" id="GO:0008081">
    <property type="term" value="F:phosphoric diester hydrolase activity"/>
    <property type="evidence" value="ECO:0007669"/>
    <property type="project" value="InterPro"/>
</dbReference>
<dbReference type="PROSITE" id="PS51704">
    <property type="entry name" value="GP_PDE"/>
    <property type="match status" value="1"/>
</dbReference>
<reference evidence="2 3" key="1">
    <citation type="submission" date="2018-04" db="EMBL/GenBank/DDBJ databases">
        <title>Genomic Encyclopedia of Archaeal and Bacterial Type Strains, Phase II (KMG-II): from individual species to whole genera.</title>
        <authorList>
            <person name="Goeker M."/>
        </authorList>
    </citation>
    <scope>NUCLEOTIDE SEQUENCE [LARGE SCALE GENOMIC DNA]</scope>
    <source>
        <strain evidence="2 3">DSM 45169</strain>
    </source>
</reference>
<dbReference type="CDD" id="cd08563">
    <property type="entry name" value="GDPD_TtGDE_like"/>
    <property type="match status" value="1"/>
</dbReference>
<proteinExistence type="predicted"/>
<sequence>MGQTKVLAHRGYSAKAPENTMAAFRLAAEAGADGLELDVHLSKDGEVVVIHDETVKRTTGKKGKVTNLTLEEIRRLDAGSWLHDHFAGEPIPTLDEVLSLTADKGLWINIELKNNKIRYPGLEQAVLERVDRYGMAERTIISSFNHYSLRTIHELRPEMDTAILYMADLFEPWQYARHVGVSSLHPYWPTVREETVYGCQQAGLPVRPFTVNRQQEMRRLLQLSVEAIITDHVTVLLEERRATVPDGAACE</sequence>
<dbReference type="GO" id="GO:0006629">
    <property type="term" value="P:lipid metabolic process"/>
    <property type="evidence" value="ECO:0007669"/>
    <property type="project" value="InterPro"/>
</dbReference>
<dbReference type="PANTHER" id="PTHR46211">
    <property type="entry name" value="GLYCEROPHOSPHORYL DIESTER PHOSPHODIESTERASE"/>
    <property type="match status" value="1"/>
</dbReference>
<comment type="caution">
    <text evidence="2">The sequence shown here is derived from an EMBL/GenBank/DDBJ whole genome shotgun (WGS) entry which is preliminary data.</text>
</comment>
<dbReference type="Pfam" id="PF03009">
    <property type="entry name" value="GDPD"/>
    <property type="match status" value="1"/>
</dbReference>
<accession>A0A2T4ZBM4</accession>
<dbReference type="Proteomes" id="UP000241639">
    <property type="component" value="Unassembled WGS sequence"/>
</dbReference>
<dbReference type="EMBL" id="PZZP01000001">
    <property type="protein sequence ID" value="PTM59277.1"/>
    <property type="molecule type" value="Genomic_DNA"/>
</dbReference>
<evidence type="ECO:0000313" key="3">
    <source>
        <dbReference type="Proteomes" id="UP000241639"/>
    </source>
</evidence>
<name>A0A2T4ZBM4_9BACL</name>
<gene>
    <name evidence="2" type="ORF">C8J48_1884</name>
</gene>
<dbReference type="AlphaFoldDB" id="A0A2T4ZBM4"/>